<evidence type="ECO:0000256" key="1">
    <source>
        <dbReference type="ARBA" id="ARBA00005641"/>
    </source>
</evidence>
<evidence type="ECO:0000256" key="2">
    <source>
        <dbReference type="ARBA" id="ARBA00022801"/>
    </source>
</evidence>
<dbReference type="InParanoid" id="A0A1Y1UBD6"/>
<accession>A0A1Y1UBD6</accession>
<dbReference type="GO" id="GO:0009251">
    <property type="term" value="P:glucan catabolic process"/>
    <property type="evidence" value="ECO:0007669"/>
    <property type="project" value="TreeGrafter"/>
</dbReference>
<evidence type="ECO:0000313" key="8">
    <source>
        <dbReference type="Proteomes" id="UP000193218"/>
    </source>
</evidence>
<dbReference type="RefSeq" id="XP_021869550.1">
    <property type="nucleotide sequence ID" value="XM_022013029.1"/>
</dbReference>
<keyword evidence="3 4" id="KW-0326">Glycosidase</keyword>
<dbReference type="InterPro" id="IPR001547">
    <property type="entry name" value="Glyco_hydro_5"/>
</dbReference>
<dbReference type="Pfam" id="PF00150">
    <property type="entry name" value="Cellulase"/>
    <property type="match status" value="1"/>
</dbReference>
<feature type="non-terminal residue" evidence="7">
    <location>
        <position position="534"/>
    </location>
</feature>
<dbReference type="GO" id="GO:0005576">
    <property type="term" value="C:extracellular region"/>
    <property type="evidence" value="ECO:0007669"/>
    <property type="project" value="TreeGrafter"/>
</dbReference>
<evidence type="ECO:0000256" key="3">
    <source>
        <dbReference type="ARBA" id="ARBA00023295"/>
    </source>
</evidence>
<feature type="domain" description="Glycoside hydrolase family 5" evidence="6">
    <location>
        <begin position="119"/>
        <end position="397"/>
    </location>
</feature>
<feature type="region of interest" description="Disordered" evidence="5">
    <location>
        <begin position="1"/>
        <end position="21"/>
    </location>
</feature>
<dbReference type="Proteomes" id="UP000193218">
    <property type="component" value="Unassembled WGS sequence"/>
</dbReference>
<evidence type="ECO:0000256" key="5">
    <source>
        <dbReference type="SAM" id="MobiDB-lite"/>
    </source>
</evidence>
<sequence length="534" mass="58596">AAPLDSEANNQNETSQDTEAGGYLPFLSTLAGTDSSGCSFTPYSPAPVPLEQFAEWDPSVAMVYRYRQQQSVNLGSWFVQEQWMNPSLFTCAAGAQQAELDVAQGWGGVSNARQVLERHWDEWITESDFKYLASIGINTVRLPIGYWNLGPVYCEGTVFEPVSDVYANSWPRVVRAINWAAKYGLGVLVDLHGAPGSQNGQAHGGTSDGQQNLFNSDNNMQLTVNILTYLTQQFVKVNNVVGIELLNEPTNVDILPAFYTSTLETLRQVSHEAATFPFYINDAYDLSRFADYISTRHDFVVLDHHSYFVFDDNSQNTPASQLTMSLAPGQGSLSEQLAAVANEGRRNLVIDEWSCALSSQSLSNASDPAEARRDFCTGQMESYANATAGWSFWSLKTENCDDDDNWCFVHAVGNSLPSTFFSYPNISLGNLSLEEPASAPLNPDQAYLTFGTTMPLGSGFDSSMADEWLASMVELTPEQAAISRGYSDGWSAAKTFAAMSGSRLGFTGQFMTDALASMGGQIVRGDEQYYKSWF</sequence>
<feature type="compositionally biased region" description="Polar residues" evidence="5">
    <location>
        <begin position="7"/>
        <end position="18"/>
    </location>
</feature>
<feature type="non-terminal residue" evidence="7">
    <location>
        <position position="1"/>
    </location>
</feature>
<dbReference type="InterPro" id="IPR017853">
    <property type="entry name" value="GH"/>
</dbReference>
<comment type="similarity">
    <text evidence="1 4">Belongs to the glycosyl hydrolase 5 (cellulase A) family.</text>
</comment>
<dbReference type="PANTHER" id="PTHR31297">
    <property type="entry name" value="GLUCAN ENDO-1,6-BETA-GLUCOSIDASE B"/>
    <property type="match status" value="1"/>
</dbReference>
<keyword evidence="8" id="KW-1185">Reference proteome</keyword>
<reference evidence="7 8" key="1">
    <citation type="submission" date="2017-03" db="EMBL/GenBank/DDBJ databases">
        <title>Widespread Adenine N6-methylation of Active Genes in Fungi.</title>
        <authorList>
            <consortium name="DOE Joint Genome Institute"/>
            <person name="Mondo S.J."/>
            <person name="Dannebaum R.O."/>
            <person name="Kuo R.C."/>
            <person name="Louie K.B."/>
            <person name="Bewick A.J."/>
            <person name="Labutti K."/>
            <person name="Haridas S."/>
            <person name="Kuo A."/>
            <person name="Salamov A."/>
            <person name="Ahrendt S.R."/>
            <person name="Lau R."/>
            <person name="Bowen B.P."/>
            <person name="Lipzen A."/>
            <person name="Sullivan W."/>
            <person name="Andreopoulos W.B."/>
            <person name="Clum A."/>
            <person name="Lindquist E."/>
            <person name="Daum C."/>
            <person name="Northen T.R."/>
            <person name="Ramamoorthy G."/>
            <person name="Schmitz R.J."/>
            <person name="Gryganskyi A."/>
            <person name="Culley D."/>
            <person name="Magnuson J."/>
            <person name="James T.Y."/>
            <person name="O'Malley M.A."/>
            <person name="Stajich J.E."/>
            <person name="Spatafora J.W."/>
            <person name="Visel A."/>
            <person name="Grigoriev I.V."/>
        </authorList>
    </citation>
    <scope>NUCLEOTIDE SEQUENCE [LARGE SCALE GENOMIC DNA]</scope>
    <source>
        <strain evidence="7 8">NRRL Y-17943</strain>
    </source>
</reference>
<evidence type="ECO:0000313" key="7">
    <source>
        <dbReference type="EMBL" id="ORX35360.1"/>
    </source>
</evidence>
<name>A0A1Y1UBD6_9TREE</name>
<dbReference type="GO" id="GO:0009986">
    <property type="term" value="C:cell surface"/>
    <property type="evidence" value="ECO:0007669"/>
    <property type="project" value="TreeGrafter"/>
</dbReference>
<gene>
    <name evidence="7" type="ORF">BD324DRAFT_564002</name>
</gene>
<protein>
    <submittedName>
        <fullName evidence="7">Glycoside hydrolase</fullName>
    </submittedName>
</protein>
<evidence type="ECO:0000256" key="4">
    <source>
        <dbReference type="RuleBase" id="RU361153"/>
    </source>
</evidence>
<dbReference type="SUPFAM" id="SSF51445">
    <property type="entry name" value="(Trans)glycosidases"/>
    <property type="match status" value="1"/>
</dbReference>
<comment type="caution">
    <text evidence="7">The sequence shown here is derived from an EMBL/GenBank/DDBJ whole genome shotgun (WGS) entry which is preliminary data.</text>
</comment>
<dbReference type="PANTHER" id="PTHR31297:SF43">
    <property type="entry name" value="GLUCAN 1,3-BETA-GLUCOSIDASE 3"/>
    <property type="match status" value="1"/>
</dbReference>
<evidence type="ECO:0000259" key="6">
    <source>
        <dbReference type="Pfam" id="PF00150"/>
    </source>
</evidence>
<dbReference type="Gene3D" id="3.20.20.80">
    <property type="entry name" value="Glycosidases"/>
    <property type="match status" value="1"/>
</dbReference>
<dbReference type="InterPro" id="IPR050386">
    <property type="entry name" value="Glycosyl_hydrolase_5"/>
</dbReference>
<dbReference type="GeneID" id="33554837"/>
<keyword evidence="2 4" id="KW-0378">Hydrolase</keyword>
<dbReference type="STRING" id="4999.A0A1Y1UBD6"/>
<dbReference type="GO" id="GO:0046557">
    <property type="term" value="F:glucan endo-1,6-beta-glucosidase activity"/>
    <property type="evidence" value="ECO:0007669"/>
    <property type="project" value="TreeGrafter"/>
</dbReference>
<organism evidence="7 8">
    <name type="scientific">Kockovaella imperatae</name>
    <dbReference type="NCBI Taxonomy" id="4999"/>
    <lineage>
        <taxon>Eukaryota</taxon>
        <taxon>Fungi</taxon>
        <taxon>Dikarya</taxon>
        <taxon>Basidiomycota</taxon>
        <taxon>Agaricomycotina</taxon>
        <taxon>Tremellomycetes</taxon>
        <taxon>Tremellales</taxon>
        <taxon>Cuniculitremaceae</taxon>
        <taxon>Kockovaella</taxon>
    </lineage>
</organism>
<dbReference type="OrthoDB" id="1887033at2759"/>
<proteinExistence type="inferred from homology"/>
<dbReference type="AlphaFoldDB" id="A0A1Y1UBD6"/>
<dbReference type="EMBL" id="NBSH01000011">
    <property type="protein sequence ID" value="ORX35360.1"/>
    <property type="molecule type" value="Genomic_DNA"/>
</dbReference>